<reference evidence="2 3" key="1">
    <citation type="submission" date="2020-11" db="EMBL/GenBank/DDBJ databases">
        <authorList>
            <person name="Wallbank WR R."/>
            <person name="Pardo Diaz C."/>
            <person name="Kozak K."/>
            <person name="Martin S."/>
            <person name="Jiggins C."/>
            <person name="Moest M."/>
            <person name="Warren A I."/>
            <person name="Generalovic N T."/>
            <person name="Byers J.R.P. K."/>
            <person name="Montejo-Kovacevich G."/>
            <person name="Yen C E."/>
        </authorList>
    </citation>
    <scope>NUCLEOTIDE SEQUENCE [LARGE SCALE GENOMIC DNA]</scope>
</reference>
<dbReference type="AlphaFoldDB" id="A0A7R8US76"/>
<keyword evidence="3" id="KW-1185">Reference proteome</keyword>
<name>A0A7R8US76_HERIL</name>
<dbReference type="Proteomes" id="UP000594454">
    <property type="component" value="Chromosome 3"/>
</dbReference>
<organism evidence="2 3">
    <name type="scientific">Hermetia illucens</name>
    <name type="common">Black soldier fly</name>
    <dbReference type="NCBI Taxonomy" id="343691"/>
    <lineage>
        <taxon>Eukaryota</taxon>
        <taxon>Metazoa</taxon>
        <taxon>Ecdysozoa</taxon>
        <taxon>Arthropoda</taxon>
        <taxon>Hexapoda</taxon>
        <taxon>Insecta</taxon>
        <taxon>Pterygota</taxon>
        <taxon>Neoptera</taxon>
        <taxon>Endopterygota</taxon>
        <taxon>Diptera</taxon>
        <taxon>Brachycera</taxon>
        <taxon>Stratiomyomorpha</taxon>
        <taxon>Stratiomyidae</taxon>
        <taxon>Hermetiinae</taxon>
        <taxon>Hermetia</taxon>
    </lineage>
</organism>
<evidence type="ECO:0000313" key="3">
    <source>
        <dbReference type="Proteomes" id="UP000594454"/>
    </source>
</evidence>
<gene>
    <name evidence="2" type="ORF">HERILL_LOCUS8860</name>
</gene>
<dbReference type="EMBL" id="LR899011">
    <property type="protein sequence ID" value="CAD7086061.1"/>
    <property type="molecule type" value="Genomic_DNA"/>
</dbReference>
<protein>
    <submittedName>
        <fullName evidence="2">Uncharacterized protein</fullName>
    </submittedName>
</protein>
<proteinExistence type="predicted"/>
<evidence type="ECO:0000256" key="1">
    <source>
        <dbReference type="SAM" id="MobiDB-lite"/>
    </source>
</evidence>
<feature type="region of interest" description="Disordered" evidence="1">
    <location>
        <begin position="85"/>
        <end position="110"/>
    </location>
</feature>
<sequence length="164" mass="18019">MYAVEQRTGFMRTGLNNCGVASSGYSAYTLKSMRTGKGRKGITFEPSDKRDGLQIRKEQRIKTDDYQEGQNDDCTLMPGEWPDKDNPEFCLPNVDRHGQSAGGGGKDGIEPHGVAASGEYEPYMLPFNSIYYPAGPFGPRILLCPYVPLGLSNSGGKRSKKRKS</sequence>
<evidence type="ECO:0000313" key="2">
    <source>
        <dbReference type="EMBL" id="CAD7086061.1"/>
    </source>
</evidence>
<accession>A0A7R8US76</accession>
<dbReference type="InParanoid" id="A0A7R8US76"/>